<keyword evidence="2" id="KW-1185">Reference proteome</keyword>
<organism evidence="1 2">
    <name type="scientific">Durusdinium trenchii</name>
    <dbReference type="NCBI Taxonomy" id="1381693"/>
    <lineage>
        <taxon>Eukaryota</taxon>
        <taxon>Sar</taxon>
        <taxon>Alveolata</taxon>
        <taxon>Dinophyceae</taxon>
        <taxon>Suessiales</taxon>
        <taxon>Symbiodiniaceae</taxon>
        <taxon>Durusdinium</taxon>
    </lineage>
</organism>
<reference evidence="1 2" key="1">
    <citation type="submission" date="2024-02" db="EMBL/GenBank/DDBJ databases">
        <authorList>
            <person name="Chen Y."/>
            <person name="Shah S."/>
            <person name="Dougan E. K."/>
            <person name="Thang M."/>
            <person name="Chan C."/>
        </authorList>
    </citation>
    <scope>NUCLEOTIDE SEQUENCE [LARGE SCALE GENOMIC DNA]</scope>
</reference>
<dbReference type="Proteomes" id="UP001642464">
    <property type="component" value="Unassembled WGS sequence"/>
</dbReference>
<evidence type="ECO:0000313" key="1">
    <source>
        <dbReference type="EMBL" id="CAK9034663.1"/>
    </source>
</evidence>
<proteinExistence type="predicted"/>
<evidence type="ECO:0000313" key="2">
    <source>
        <dbReference type="Proteomes" id="UP001642464"/>
    </source>
</evidence>
<gene>
    <name evidence="1" type="ORF">SCF082_LOCUS20960</name>
</gene>
<dbReference type="EMBL" id="CAXAMM010014792">
    <property type="protein sequence ID" value="CAK9034663.1"/>
    <property type="molecule type" value="Genomic_DNA"/>
</dbReference>
<protein>
    <submittedName>
        <fullName evidence="1">Uncharacterized protein</fullName>
    </submittedName>
</protein>
<comment type="caution">
    <text evidence="1">The sequence shown here is derived from an EMBL/GenBank/DDBJ whole genome shotgun (WGS) entry which is preliminary data.</text>
</comment>
<accession>A0ABP0L666</accession>
<name>A0ABP0L666_9DINO</name>
<sequence length="513" mass="57426">MVTEHRIDPILPKVGHHSALFSGSATLQEIAPHCYLASVNQPISLRHVADSPPGNSPLPCSTCSTCSKGSGGRSLPEPGRRTRVLIHTPSFRADPPSTGISLRFSCGESGESGKRPKAPPEEDQIQKIEVVKPQIIQRTIQRKKPIVQENITEVPKVTIEHVPVEKVVKKPVDVPQIQYVARWSQTHRGVDKIVDVPVKKQRHVPVVQKVPKLVEVPTLEYVDHVVHVPVPTHRHVPVVQGVTKHVEVPVVQYEDEVVHVPVHKQVHVPMVTKVPRTVEVEQARMGREGVRAVRRWEMTSLLREKVEYVDHHVHIPVQTHRHVTVEKRMQRTVEVPQIEYVDKVVPVPVQKHVHVPHMMPVERQVEVPQVQYVDKDMEVPVPVHRHVPVVSKVQKQVEVPVKETVEKVIEVPVVNQVDVPQVQTVEKIVEVPIVQEVQKAPAVVEVPVVGDVVRGQQQRTQVDLPVLRREAPPEVRTEVVQGAAGARYTVRYSTAHCEEGGGGRAVSVDFSGW</sequence>